<dbReference type="EMBL" id="JAIQUM010000052">
    <property type="protein sequence ID" value="MBZ5752337.1"/>
    <property type="molecule type" value="Genomic_DNA"/>
</dbReference>
<feature type="transmembrane region" description="Helical" evidence="1">
    <location>
        <begin position="6"/>
        <end position="24"/>
    </location>
</feature>
<evidence type="ECO:0000313" key="2">
    <source>
        <dbReference type="EMBL" id="MBZ5752337.1"/>
    </source>
</evidence>
<evidence type="ECO:0000313" key="3">
    <source>
        <dbReference type="Proteomes" id="UP001165287"/>
    </source>
</evidence>
<protein>
    <submittedName>
        <fullName evidence="2">Uncharacterized protein</fullName>
    </submittedName>
</protein>
<keyword evidence="1" id="KW-0812">Transmembrane</keyword>
<gene>
    <name evidence="2" type="ORF">K9V48_19300</name>
</gene>
<keyword evidence="1" id="KW-0472">Membrane</keyword>
<keyword evidence="3" id="KW-1185">Reference proteome</keyword>
<comment type="caution">
    <text evidence="2">The sequence shown here is derived from an EMBL/GenBank/DDBJ whole genome shotgun (WGS) entry which is preliminary data.</text>
</comment>
<dbReference type="RefSeq" id="WP_224140793.1">
    <property type="nucleotide sequence ID" value="NZ_JAIQUM010000052.1"/>
</dbReference>
<proteinExistence type="predicted"/>
<sequence length="318" mass="37191">MKEKILWVGLIFVMISWVGNYLYFQSKQLEHPIFLDHYYEVYLPDETYLTFYYLSNKMDHSEVSYLLIDGVEVYPVSHDEFSIWPSNAPQFEQEFAHQYLKSISLELPQSVIPLEEGKEDIWSFEEVSVTFSNGQTFTSNIGKVNVYRKLLDDKAFESRISSGSNQHRSEEAMVVTRPITVEAITLPFSKDLSEDVFVKVNLDQEKLKELNAIYQGGNAPDWFEDEQNLEWNEVEGMSIIEEVFPFQLNKNDWMQLSMQFNPHRKSFLEFGVTILGKSDEEEPFIHKSFIIDHPYLTQQDINEIIEDKQGGRANEPSF</sequence>
<name>A0ABS7UWB3_9BACI</name>
<evidence type="ECO:0000256" key="1">
    <source>
        <dbReference type="SAM" id="Phobius"/>
    </source>
</evidence>
<dbReference type="Proteomes" id="UP001165287">
    <property type="component" value="Unassembled WGS sequence"/>
</dbReference>
<organism evidence="2 3">
    <name type="scientific">Metabacillus rhizolycopersici</name>
    <dbReference type="NCBI Taxonomy" id="2875709"/>
    <lineage>
        <taxon>Bacteria</taxon>
        <taxon>Bacillati</taxon>
        <taxon>Bacillota</taxon>
        <taxon>Bacilli</taxon>
        <taxon>Bacillales</taxon>
        <taxon>Bacillaceae</taxon>
        <taxon>Metabacillus</taxon>
    </lineage>
</organism>
<reference evidence="2" key="1">
    <citation type="submission" date="2024-05" db="EMBL/GenBank/DDBJ databases">
        <title>Metabacillus sp. nov., isolated from the rhizosphere soil of tomato plants.</title>
        <authorList>
            <person name="Ma R."/>
        </authorList>
    </citation>
    <scope>NUCLEOTIDE SEQUENCE</scope>
    <source>
        <strain evidence="2">DBTR6</strain>
    </source>
</reference>
<keyword evidence="1" id="KW-1133">Transmembrane helix</keyword>
<accession>A0ABS7UWB3</accession>